<dbReference type="EMBL" id="JAFIQS020000004">
    <property type="protein sequence ID" value="KAH9483342.1"/>
    <property type="molecule type" value="Genomic_DNA"/>
</dbReference>
<comment type="caution">
    <text evidence="1">The sequence shown here is derived from an EMBL/GenBank/DDBJ whole genome shotgun (WGS) entry which is preliminary data.</text>
</comment>
<organism evidence="1 2">
    <name type="scientific">Psilocybe cubensis</name>
    <name type="common">Psychedelic mushroom</name>
    <name type="synonym">Stropharia cubensis</name>
    <dbReference type="NCBI Taxonomy" id="181762"/>
    <lineage>
        <taxon>Eukaryota</taxon>
        <taxon>Fungi</taxon>
        <taxon>Dikarya</taxon>
        <taxon>Basidiomycota</taxon>
        <taxon>Agaricomycotina</taxon>
        <taxon>Agaricomycetes</taxon>
        <taxon>Agaricomycetidae</taxon>
        <taxon>Agaricales</taxon>
        <taxon>Agaricineae</taxon>
        <taxon>Strophariaceae</taxon>
        <taxon>Psilocybe</taxon>
    </lineage>
</organism>
<evidence type="ECO:0000313" key="2">
    <source>
        <dbReference type="Proteomes" id="UP000664032"/>
    </source>
</evidence>
<evidence type="ECO:0000313" key="1">
    <source>
        <dbReference type="EMBL" id="KAH9483342.1"/>
    </source>
</evidence>
<accession>A0ACB8H6S7</accession>
<protein>
    <submittedName>
        <fullName evidence="1">Uncharacterized protein</fullName>
    </submittedName>
</protein>
<dbReference type="Proteomes" id="UP000664032">
    <property type="component" value="Unassembled WGS sequence"/>
</dbReference>
<name>A0ACB8H6S7_PSICU</name>
<sequence>MLALTALRILVLGSLTWELTHHFQSFVVNAQSLPTATFPAETSTAPVPTGTTVAHYAQCGGLGWTGPVEHTSSKGHESEFQKNPLKKVQGATSRNVTSFPTYNHPFFVSTCFIQPLFQTMGATTKRFVRGYKLDREKIVTALDLDAQTNFGIYMDVAEVVYNRIRKVDSHVIMQSSLSESPGDEPYYIFVLDDANVKQVLLDKPLPPTPPVLDHFMYLLSGPVVCEIAG</sequence>
<proteinExistence type="predicted"/>
<reference evidence="1" key="1">
    <citation type="submission" date="2021-10" db="EMBL/GenBank/DDBJ databases">
        <title>Psilocybe cubensis genome.</title>
        <authorList>
            <person name="Mckernan K.J."/>
            <person name="Crawford S."/>
            <person name="Trippe A."/>
            <person name="Kane L.T."/>
            <person name="Mclaughlin S."/>
        </authorList>
    </citation>
    <scope>NUCLEOTIDE SEQUENCE</scope>
    <source>
        <strain evidence="1">MGC-MH-2018</strain>
    </source>
</reference>
<keyword evidence="2" id="KW-1185">Reference proteome</keyword>
<gene>
    <name evidence="1" type="ORF">JR316_0005448</name>
</gene>